<accession>A0A2K2UF19</accession>
<dbReference type="PANTHER" id="PTHR46558:SF4">
    <property type="entry name" value="DNA-BIDING PHAGE PROTEIN"/>
    <property type="match status" value="1"/>
</dbReference>
<evidence type="ECO:0000259" key="4">
    <source>
        <dbReference type="PROSITE" id="PS50943"/>
    </source>
</evidence>
<gene>
    <name evidence="5" type="ORF">C2L71_01850</name>
</gene>
<name>A0A2K2UF19_9ACTN</name>
<keyword evidence="3" id="KW-1133">Transmembrane helix</keyword>
<dbReference type="InterPro" id="IPR010982">
    <property type="entry name" value="Lambda_DNA-bd_dom_sf"/>
</dbReference>
<evidence type="ECO:0000256" key="2">
    <source>
        <dbReference type="SAM" id="MobiDB-lite"/>
    </source>
</evidence>
<proteinExistence type="predicted"/>
<dbReference type="OrthoDB" id="9801008at2"/>
<keyword evidence="6" id="KW-1185">Reference proteome</keyword>
<dbReference type="Pfam" id="PF01381">
    <property type="entry name" value="HTH_3"/>
    <property type="match status" value="1"/>
</dbReference>
<comment type="caution">
    <text evidence="5">The sequence shown here is derived from an EMBL/GenBank/DDBJ whole genome shotgun (WGS) entry which is preliminary data.</text>
</comment>
<feature type="transmembrane region" description="Helical" evidence="3">
    <location>
        <begin position="186"/>
        <end position="202"/>
    </location>
</feature>
<dbReference type="EMBL" id="PPEK01000001">
    <property type="protein sequence ID" value="PNV68926.1"/>
    <property type="molecule type" value="Genomic_DNA"/>
</dbReference>
<dbReference type="CDD" id="cd00093">
    <property type="entry name" value="HTH_XRE"/>
    <property type="match status" value="1"/>
</dbReference>
<evidence type="ECO:0000256" key="1">
    <source>
        <dbReference type="ARBA" id="ARBA00023125"/>
    </source>
</evidence>
<dbReference type="PROSITE" id="PS50943">
    <property type="entry name" value="HTH_CROC1"/>
    <property type="match status" value="1"/>
</dbReference>
<evidence type="ECO:0000313" key="5">
    <source>
        <dbReference type="EMBL" id="PNV68926.1"/>
    </source>
</evidence>
<keyword evidence="3" id="KW-0472">Membrane</keyword>
<feature type="compositionally biased region" description="Pro residues" evidence="2">
    <location>
        <begin position="146"/>
        <end position="160"/>
    </location>
</feature>
<protein>
    <submittedName>
        <fullName evidence="5">XRE family transcriptional regulator</fullName>
    </submittedName>
</protein>
<dbReference type="RefSeq" id="WP_103264250.1">
    <property type="nucleotide sequence ID" value="NZ_CABMLE010000001.1"/>
</dbReference>
<keyword evidence="3" id="KW-0812">Transmembrane</keyword>
<dbReference type="Proteomes" id="UP000236197">
    <property type="component" value="Unassembled WGS sequence"/>
</dbReference>
<dbReference type="SMART" id="SM00530">
    <property type="entry name" value="HTH_XRE"/>
    <property type="match status" value="1"/>
</dbReference>
<organism evidence="5 6">
    <name type="scientific">Enteroscipio rubneri</name>
    <dbReference type="NCBI Taxonomy" id="2070686"/>
    <lineage>
        <taxon>Bacteria</taxon>
        <taxon>Bacillati</taxon>
        <taxon>Actinomycetota</taxon>
        <taxon>Coriobacteriia</taxon>
        <taxon>Eggerthellales</taxon>
        <taxon>Eggerthellaceae</taxon>
        <taxon>Enteroscipio</taxon>
    </lineage>
</organism>
<feature type="domain" description="HTH cro/C1-type" evidence="4">
    <location>
        <begin position="9"/>
        <end position="63"/>
    </location>
</feature>
<dbReference type="PANTHER" id="PTHR46558">
    <property type="entry name" value="TRACRIPTIONAL REGULATORY PROTEIN-RELATED-RELATED"/>
    <property type="match status" value="1"/>
</dbReference>
<evidence type="ECO:0000313" key="6">
    <source>
        <dbReference type="Proteomes" id="UP000236197"/>
    </source>
</evidence>
<dbReference type="SUPFAM" id="SSF47413">
    <property type="entry name" value="lambda repressor-like DNA-binding domains"/>
    <property type="match status" value="1"/>
</dbReference>
<reference evidence="6" key="1">
    <citation type="submission" date="2018-01" db="EMBL/GenBank/DDBJ databases">
        <title>Rubneribacter badeniensis gen. nov., sp. nov., and Colonibacter rubneri, gen. nov., sp. nov., WGS of new members of the Eggerthellaceae.</title>
        <authorList>
            <person name="Danylec N."/>
            <person name="Stoll D.A."/>
            <person name="Doetsch A."/>
            <person name="Kulling S.E."/>
            <person name="Huch M."/>
        </authorList>
    </citation>
    <scope>NUCLEOTIDE SEQUENCE [LARGE SCALE GENOMIC DNA]</scope>
    <source>
        <strain evidence="6">ResAG-96</strain>
    </source>
</reference>
<dbReference type="InterPro" id="IPR001387">
    <property type="entry name" value="Cro/C1-type_HTH"/>
</dbReference>
<dbReference type="Gene3D" id="1.10.260.40">
    <property type="entry name" value="lambda repressor-like DNA-binding domains"/>
    <property type="match status" value="1"/>
</dbReference>
<keyword evidence="1" id="KW-0238">DNA-binding</keyword>
<dbReference type="AlphaFoldDB" id="A0A2K2UF19"/>
<sequence>MNVEIAQRLATMRREKGYSQEELAAQLGLSRQAISKWERAESSPDTGNLVALAKLYGVTVDELLRVEEDIEDDVRFEERDRDAVEAGATRGAQIQAQEAAVRANEAAVRAAQAAVAAAQARATAEQAQTKSLEQATSSGQMSATACPPPPSGQPVQPQPQQPYRAQQPGAEHDAGGHRKRGPWTTFPYPVLCVIIFLALGFLCGVWHPAWLVFLTIPLYYWIAHIIENDPNYRADRR</sequence>
<evidence type="ECO:0000256" key="3">
    <source>
        <dbReference type="SAM" id="Phobius"/>
    </source>
</evidence>
<feature type="compositionally biased region" description="Polar residues" evidence="2">
    <location>
        <begin position="129"/>
        <end position="143"/>
    </location>
</feature>
<feature type="region of interest" description="Disordered" evidence="2">
    <location>
        <begin position="127"/>
        <end position="178"/>
    </location>
</feature>
<dbReference type="GO" id="GO:0003677">
    <property type="term" value="F:DNA binding"/>
    <property type="evidence" value="ECO:0007669"/>
    <property type="project" value="UniProtKB-KW"/>
</dbReference>